<dbReference type="Pfam" id="PF11906">
    <property type="entry name" value="DUF3426"/>
    <property type="match status" value="1"/>
</dbReference>
<evidence type="ECO:0008006" key="5">
    <source>
        <dbReference type="Google" id="ProtNLM"/>
    </source>
</evidence>
<feature type="transmembrane region" description="Helical" evidence="2">
    <location>
        <begin position="265"/>
        <end position="286"/>
    </location>
</feature>
<evidence type="ECO:0000313" key="4">
    <source>
        <dbReference type="Proteomes" id="UP000541535"/>
    </source>
</evidence>
<keyword evidence="2" id="KW-0472">Membrane</keyword>
<comment type="caution">
    <text evidence="3">The sequence shown here is derived from an EMBL/GenBank/DDBJ whole genome shotgun (WGS) entry which is preliminary data.</text>
</comment>
<proteinExistence type="predicted"/>
<evidence type="ECO:0000256" key="1">
    <source>
        <dbReference type="SAM" id="MobiDB-lite"/>
    </source>
</evidence>
<organism evidence="3 4">
    <name type="scientific">Pseudoduganella violacea</name>
    <dbReference type="NCBI Taxonomy" id="1715466"/>
    <lineage>
        <taxon>Bacteria</taxon>
        <taxon>Pseudomonadati</taxon>
        <taxon>Pseudomonadota</taxon>
        <taxon>Betaproteobacteria</taxon>
        <taxon>Burkholderiales</taxon>
        <taxon>Oxalobacteraceae</taxon>
        <taxon>Telluria group</taxon>
        <taxon>Pseudoduganella</taxon>
    </lineage>
</organism>
<feature type="compositionally biased region" description="Pro residues" evidence="1">
    <location>
        <begin position="27"/>
        <end position="42"/>
    </location>
</feature>
<feature type="region of interest" description="Disordered" evidence="1">
    <location>
        <begin position="24"/>
        <end position="46"/>
    </location>
</feature>
<dbReference type="InterPro" id="IPR021834">
    <property type="entry name" value="DUF3426"/>
</dbReference>
<dbReference type="EMBL" id="JACHXD010000010">
    <property type="protein sequence ID" value="MBB3120539.1"/>
    <property type="molecule type" value="Genomic_DNA"/>
</dbReference>
<reference evidence="3 4" key="1">
    <citation type="submission" date="2020-08" db="EMBL/GenBank/DDBJ databases">
        <title>Genomic Encyclopedia of Type Strains, Phase III (KMG-III): the genomes of soil and plant-associated and newly described type strains.</title>
        <authorList>
            <person name="Whitman W."/>
        </authorList>
    </citation>
    <scope>NUCLEOTIDE SEQUENCE [LARGE SCALE GENOMIC DNA]</scope>
    <source>
        <strain evidence="3 4">CECT 8897</strain>
    </source>
</reference>
<sequence length="420" mass="44253">MKLRGGIVRCGACNEVFDGNAALLEPPTHPPIRPPAAPPPAAEPAEPALELQADQVEDALADGVPAADAAELPLDQEVDLELDLDVDVDEPPAPSAAASAAAVPADGRREPDFDTPQEHIVAVALDELHHFDANEAHDIAKVSAEVSAEAPPGDEAAAALDAARSVIASSTAPAAAALRASRMAPAIRLPVEDEQQDAPADMADAAIPAETSAGDMPDWFSADAAADAEVGAGEVAAAAASAAEAQQDEPDFIKRDRRRQRLGKAARVVMACALPLLLGGLLLQGLTTFRNSLAASVPELKPALLALCAKIGCKVDYPTQIDALSVEQGELQAMTDSTFSYATVLRNQSRTAQAWPHLELILNDSADQPLLRRVFTPREYLATPAEVEKGFSPRSEQTVKLYFELRQLKASGYHIAIFYP</sequence>
<protein>
    <recommendedName>
        <fullName evidence="5">DUF3426 domain-containing protein</fullName>
    </recommendedName>
</protein>
<accession>A0A7W5BCA0</accession>
<keyword evidence="2" id="KW-0812">Transmembrane</keyword>
<keyword evidence="2" id="KW-1133">Transmembrane helix</keyword>
<gene>
    <name evidence="3" type="ORF">FHS03_003606</name>
</gene>
<feature type="region of interest" description="Disordered" evidence="1">
    <location>
        <begin position="88"/>
        <end position="109"/>
    </location>
</feature>
<dbReference type="AlphaFoldDB" id="A0A7W5BCA0"/>
<feature type="compositionally biased region" description="Low complexity" evidence="1">
    <location>
        <begin position="95"/>
        <end position="105"/>
    </location>
</feature>
<evidence type="ECO:0000256" key="2">
    <source>
        <dbReference type="SAM" id="Phobius"/>
    </source>
</evidence>
<keyword evidence="4" id="KW-1185">Reference proteome</keyword>
<evidence type="ECO:0000313" key="3">
    <source>
        <dbReference type="EMBL" id="MBB3120539.1"/>
    </source>
</evidence>
<dbReference type="Proteomes" id="UP000541535">
    <property type="component" value="Unassembled WGS sequence"/>
</dbReference>
<name>A0A7W5BCA0_9BURK</name>